<dbReference type="NCBIfam" id="TIGR00778">
    <property type="entry name" value="ahpD_dom"/>
    <property type="match status" value="1"/>
</dbReference>
<dbReference type="RefSeq" id="WP_086573471.1">
    <property type="nucleotide sequence ID" value="NZ_JAFMOF010000002.1"/>
</dbReference>
<protein>
    <submittedName>
        <fullName evidence="2">Carboxymuconolactone decarboxylase family protein</fullName>
    </submittedName>
</protein>
<evidence type="ECO:0000313" key="2">
    <source>
        <dbReference type="EMBL" id="MBO0653565.1"/>
    </source>
</evidence>
<feature type="domain" description="Carboxymuconolactone decarboxylase-like" evidence="1">
    <location>
        <begin position="24"/>
        <end position="101"/>
    </location>
</feature>
<dbReference type="InterPro" id="IPR004675">
    <property type="entry name" value="AhpD_core"/>
</dbReference>
<dbReference type="PANTHER" id="PTHR33930:SF2">
    <property type="entry name" value="BLR3452 PROTEIN"/>
    <property type="match status" value="1"/>
</dbReference>
<comment type="caution">
    <text evidence="2">The sequence shown here is derived from an EMBL/GenBank/DDBJ whole genome shotgun (WGS) entry which is preliminary data.</text>
</comment>
<name>A0A939JQR8_9ACTN</name>
<reference evidence="2" key="1">
    <citation type="submission" date="2021-03" db="EMBL/GenBank/DDBJ databases">
        <title>Streptomyces strains.</title>
        <authorList>
            <person name="Lund M.B."/>
            <person name="Toerring T."/>
        </authorList>
    </citation>
    <scope>NUCLEOTIDE SEQUENCE</scope>
    <source>
        <strain evidence="2">JCM 4242</strain>
    </source>
</reference>
<organism evidence="2 3">
    <name type="scientific">Streptomyces triculaminicus</name>
    <dbReference type="NCBI Taxonomy" id="2816232"/>
    <lineage>
        <taxon>Bacteria</taxon>
        <taxon>Bacillati</taxon>
        <taxon>Actinomycetota</taxon>
        <taxon>Actinomycetes</taxon>
        <taxon>Kitasatosporales</taxon>
        <taxon>Streptomycetaceae</taxon>
        <taxon>Streptomyces</taxon>
    </lineage>
</organism>
<accession>A0A939JQR8</accession>
<dbReference type="SUPFAM" id="SSF69118">
    <property type="entry name" value="AhpD-like"/>
    <property type="match status" value="1"/>
</dbReference>
<dbReference type="GO" id="GO:0051920">
    <property type="term" value="F:peroxiredoxin activity"/>
    <property type="evidence" value="ECO:0007669"/>
    <property type="project" value="InterPro"/>
</dbReference>
<evidence type="ECO:0000259" key="1">
    <source>
        <dbReference type="Pfam" id="PF02627"/>
    </source>
</evidence>
<sequence>MSYQQPSDLHRIPAVRELAKTEANAFLNFHAAVFREGGAVPLKYRELIALAVATSTRCAYCIDTHTRGAAEAGATRQEMTEVAFVASAVSAGGAMAHSLLAHRLHEENQGAAEPTGEGRAGH</sequence>
<dbReference type="InterPro" id="IPR029032">
    <property type="entry name" value="AhpD-like"/>
</dbReference>
<dbReference type="InterPro" id="IPR003779">
    <property type="entry name" value="CMD-like"/>
</dbReference>
<proteinExistence type="predicted"/>
<dbReference type="Proteomes" id="UP000664781">
    <property type="component" value="Unassembled WGS sequence"/>
</dbReference>
<evidence type="ECO:0000313" key="3">
    <source>
        <dbReference type="Proteomes" id="UP000664781"/>
    </source>
</evidence>
<dbReference type="Gene3D" id="1.20.1290.10">
    <property type="entry name" value="AhpD-like"/>
    <property type="match status" value="1"/>
</dbReference>
<dbReference type="Pfam" id="PF02627">
    <property type="entry name" value="CMD"/>
    <property type="match status" value="1"/>
</dbReference>
<keyword evidence="3" id="KW-1185">Reference proteome</keyword>
<dbReference type="PANTHER" id="PTHR33930">
    <property type="entry name" value="ALKYL HYDROPEROXIDE REDUCTASE AHPD"/>
    <property type="match status" value="1"/>
</dbReference>
<gene>
    <name evidence="2" type="ORF">J1792_12440</name>
</gene>
<dbReference type="EMBL" id="JAFMOF010000002">
    <property type="protein sequence ID" value="MBO0653565.1"/>
    <property type="molecule type" value="Genomic_DNA"/>
</dbReference>
<dbReference type="AlphaFoldDB" id="A0A939JQR8"/>